<gene>
    <name evidence="3" type="ORF">KKC1_01030</name>
</gene>
<keyword evidence="4" id="KW-1185">Reference proteome</keyword>
<reference evidence="4" key="1">
    <citation type="journal article" date="2017" name="Appl. Environ. Microbiol.">
        <title>Genomic analysis of Calderihabitans maritimus KKC1, a thermophilic hydrogenogenic carboxydotrophic bacterium isolated from marine sediment.</title>
        <authorList>
            <person name="Omae K."/>
            <person name="Yoneda Y."/>
            <person name="Fukuyama Y."/>
            <person name="Yoshida T."/>
            <person name="Sako Y."/>
        </authorList>
    </citation>
    <scope>NUCLEOTIDE SEQUENCE [LARGE SCALE GENOMIC DNA]</scope>
    <source>
        <strain evidence="4">KKC1</strain>
    </source>
</reference>
<evidence type="ECO:0000313" key="3">
    <source>
        <dbReference type="EMBL" id="GAW90941.1"/>
    </source>
</evidence>
<evidence type="ECO:0000256" key="1">
    <source>
        <dbReference type="ARBA" id="ARBA00023004"/>
    </source>
</evidence>
<evidence type="ECO:0000313" key="4">
    <source>
        <dbReference type="Proteomes" id="UP000197032"/>
    </source>
</evidence>
<dbReference type="SUPFAM" id="SSF50037">
    <property type="entry name" value="C-terminal domain of transcriptional repressors"/>
    <property type="match status" value="1"/>
</dbReference>
<dbReference type="GO" id="GO:0046914">
    <property type="term" value="F:transition metal ion binding"/>
    <property type="evidence" value="ECO:0007669"/>
    <property type="project" value="InterPro"/>
</dbReference>
<accession>A0A1Z5HNN6</accession>
<dbReference type="AlphaFoldDB" id="A0A1Z5HNN6"/>
<dbReference type="InterPro" id="IPR038157">
    <property type="entry name" value="FeoA_core_dom"/>
</dbReference>
<sequence>MAVRRSPAGDPTAFLIRGALVALRKEEAEQVGVTFPIENKEVI</sequence>
<dbReference type="InterPro" id="IPR007167">
    <property type="entry name" value="Fe-transptr_FeoA-like"/>
</dbReference>
<dbReference type="Pfam" id="PF04023">
    <property type="entry name" value="FeoA"/>
    <property type="match status" value="1"/>
</dbReference>
<protein>
    <submittedName>
        <fullName evidence="3">FeoA family protein</fullName>
    </submittedName>
</protein>
<keyword evidence="1" id="KW-0408">Iron</keyword>
<feature type="domain" description="Ferrous iron transporter FeoA-like" evidence="2">
    <location>
        <begin position="3"/>
        <end position="33"/>
    </location>
</feature>
<comment type="caution">
    <text evidence="3">The sequence shown here is derived from an EMBL/GenBank/DDBJ whole genome shotgun (WGS) entry which is preliminary data.</text>
</comment>
<dbReference type="InterPro" id="IPR008988">
    <property type="entry name" value="Transcriptional_repressor_C"/>
</dbReference>
<organism evidence="3 4">
    <name type="scientific">Calderihabitans maritimus</name>
    <dbReference type="NCBI Taxonomy" id="1246530"/>
    <lineage>
        <taxon>Bacteria</taxon>
        <taxon>Bacillati</taxon>
        <taxon>Bacillota</taxon>
        <taxon>Clostridia</taxon>
        <taxon>Neomoorellales</taxon>
        <taxon>Calderihabitantaceae</taxon>
        <taxon>Calderihabitans</taxon>
    </lineage>
</organism>
<dbReference type="EMBL" id="BDGJ01000002">
    <property type="protein sequence ID" value="GAW90941.1"/>
    <property type="molecule type" value="Genomic_DNA"/>
</dbReference>
<dbReference type="Gene3D" id="2.30.30.90">
    <property type="match status" value="1"/>
</dbReference>
<dbReference type="Proteomes" id="UP000197032">
    <property type="component" value="Unassembled WGS sequence"/>
</dbReference>
<name>A0A1Z5HNN6_9FIRM</name>
<proteinExistence type="predicted"/>
<evidence type="ECO:0000259" key="2">
    <source>
        <dbReference type="Pfam" id="PF04023"/>
    </source>
</evidence>